<gene>
    <name evidence="2" type="ORF">GCM10010383_67120</name>
</gene>
<protein>
    <submittedName>
        <fullName evidence="2">Uncharacterized protein</fullName>
    </submittedName>
</protein>
<dbReference type="Proteomes" id="UP000617743">
    <property type="component" value="Unassembled WGS sequence"/>
</dbReference>
<evidence type="ECO:0000313" key="2">
    <source>
        <dbReference type="EMBL" id="GGX27154.1"/>
    </source>
</evidence>
<organism evidence="2 3">
    <name type="scientific">Streptomyces lomondensis</name>
    <dbReference type="NCBI Taxonomy" id="68229"/>
    <lineage>
        <taxon>Bacteria</taxon>
        <taxon>Bacillati</taxon>
        <taxon>Actinomycetota</taxon>
        <taxon>Actinomycetes</taxon>
        <taxon>Kitasatosporales</taxon>
        <taxon>Streptomycetaceae</taxon>
        <taxon>Streptomyces</taxon>
    </lineage>
</organism>
<keyword evidence="3" id="KW-1185">Reference proteome</keyword>
<proteinExistence type="predicted"/>
<dbReference type="EMBL" id="BMWC01000013">
    <property type="protein sequence ID" value="GGX27154.1"/>
    <property type="molecule type" value="Genomic_DNA"/>
</dbReference>
<accession>A0ABQ2XNY6</accession>
<sequence length="84" mass="8808">MGPVGPPSDRAPEPLRRFRGPALSGPVARVPRRARGPVCGSPSQTGPRGYPASACFAAASIAASDFRTWLRSVVYQKSGSDALR</sequence>
<comment type="caution">
    <text evidence="2">The sequence shown here is derived from an EMBL/GenBank/DDBJ whole genome shotgun (WGS) entry which is preliminary data.</text>
</comment>
<evidence type="ECO:0000313" key="3">
    <source>
        <dbReference type="Proteomes" id="UP000617743"/>
    </source>
</evidence>
<reference evidence="3" key="1">
    <citation type="journal article" date="2019" name="Int. J. Syst. Evol. Microbiol.">
        <title>The Global Catalogue of Microorganisms (GCM) 10K type strain sequencing project: providing services to taxonomists for standard genome sequencing and annotation.</title>
        <authorList>
            <consortium name="The Broad Institute Genomics Platform"/>
            <consortium name="The Broad Institute Genome Sequencing Center for Infectious Disease"/>
            <person name="Wu L."/>
            <person name="Ma J."/>
        </authorList>
    </citation>
    <scope>NUCLEOTIDE SEQUENCE [LARGE SCALE GENOMIC DNA]</scope>
    <source>
        <strain evidence="3">JCM 4866</strain>
    </source>
</reference>
<feature type="region of interest" description="Disordered" evidence="1">
    <location>
        <begin position="1"/>
        <end position="49"/>
    </location>
</feature>
<evidence type="ECO:0000256" key="1">
    <source>
        <dbReference type="SAM" id="MobiDB-lite"/>
    </source>
</evidence>
<name>A0ABQ2XNY6_9ACTN</name>